<dbReference type="GeneID" id="69538528"/>
<dbReference type="HOGENOM" id="CLU_1710385_0_0_6"/>
<dbReference type="EMBL" id="CP001600">
    <property type="protein sequence ID" value="ACR68732.1"/>
    <property type="molecule type" value="Genomic_DNA"/>
</dbReference>
<dbReference type="AlphaFoldDB" id="C5B7Z6"/>
<reference evidence="1 2" key="2">
    <citation type="journal article" date="2012" name="J. Bacteriol.">
        <title>Genome Sequence of Edwardsiella ictaluri 93-146, a Strain Associated with a Natural Channel Catfish Outbreak of Enteric Septicemia of Catfish.</title>
        <authorList>
            <person name="Williams M.L."/>
            <person name="Gillaspy A.F."/>
            <person name="Dyer D.W."/>
            <person name="Thune R.L."/>
            <person name="Waldbieser G.C."/>
            <person name="Schuster S.C."/>
            <person name="Gipson J."/>
            <person name="Zaitshik J."/>
            <person name="Landry C."/>
            <person name="Banes M.M."/>
            <person name="Lawrence M.L."/>
        </authorList>
    </citation>
    <scope>NUCLEOTIDE SEQUENCE [LARGE SCALE GENOMIC DNA]</scope>
    <source>
        <strain evidence="1 2">93-146</strain>
    </source>
</reference>
<reference evidence="2" key="1">
    <citation type="submission" date="2009-03" db="EMBL/GenBank/DDBJ databases">
        <title>Complete genome sequence of Edwardsiella ictaluri 93-146.</title>
        <authorList>
            <person name="Williams M.L."/>
            <person name="Gillaspy A.F."/>
            <person name="Dyer D.W."/>
            <person name="Thune R.L."/>
            <person name="Waldbieser G.C."/>
            <person name="Schuster S.C."/>
            <person name="Gipson J."/>
            <person name="Zaitshik J."/>
            <person name="Landry C."/>
            <person name="Lawrence M.L."/>
        </authorList>
    </citation>
    <scope>NUCLEOTIDE SEQUENCE [LARGE SCALE GENOMIC DNA]</scope>
    <source>
        <strain evidence="2">93-146</strain>
    </source>
</reference>
<gene>
    <name evidence="1" type="ordered locus">NT01EI_1546</name>
</gene>
<evidence type="ECO:0000313" key="2">
    <source>
        <dbReference type="Proteomes" id="UP000001485"/>
    </source>
</evidence>
<protein>
    <submittedName>
        <fullName evidence="1">Uncharacterized protein</fullName>
    </submittedName>
</protein>
<name>C5B7Z6_EDWI9</name>
<dbReference type="Proteomes" id="UP000001485">
    <property type="component" value="Chromosome"/>
</dbReference>
<accession>C5B7Z6</accession>
<dbReference type="RefSeq" id="WP_015870892.1">
    <property type="nucleotide sequence ID" value="NC_012779.2"/>
</dbReference>
<sequence>MARTHVLAVSDLHVLMLWFYRARESNEYSGYEHRLILSAIDIIEREINSFTSERDALAEGNALFDEIKFTARAIEAIKKIMPEVIYRRAMQAVRNGKRKEKVSQESSSYACMSCKLTKDAILYLRTAAKRTGRTYSDIVIDCLSACYKLDERN</sequence>
<organism evidence="1 2">
    <name type="scientific">Edwardsiella ictaluri (strain 93-146)</name>
    <dbReference type="NCBI Taxonomy" id="634503"/>
    <lineage>
        <taxon>Bacteria</taxon>
        <taxon>Pseudomonadati</taxon>
        <taxon>Pseudomonadota</taxon>
        <taxon>Gammaproteobacteria</taxon>
        <taxon>Enterobacterales</taxon>
        <taxon>Hafniaceae</taxon>
        <taxon>Edwardsiella</taxon>
    </lineage>
</organism>
<proteinExistence type="predicted"/>
<dbReference type="KEGG" id="eic:NT01EI_1546"/>
<evidence type="ECO:0000313" key="1">
    <source>
        <dbReference type="EMBL" id="ACR68732.1"/>
    </source>
</evidence>